<reference evidence="2 3" key="1">
    <citation type="submission" date="2018-03" db="EMBL/GenBank/DDBJ databases">
        <title>Cross-interface Injection: A General Nanoliter Liquid Handling Method Applied to Single Cells Genome Amplification Automated Nanoliter Liquid Handling Applied to Single Cell Multiple Displacement Amplification.</title>
        <authorList>
            <person name="Yun J."/>
            <person name="Xu P."/>
            <person name="Xu J."/>
            <person name="Dai X."/>
            <person name="Wang Y."/>
            <person name="Zheng X."/>
            <person name="Cao C."/>
            <person name="Yi Q."/>
            <person name="Zhu Y."/>
            <person name="Wang L."/>
            <person name="Dong Z."/>
            <person name="Huang Y."/>
            <person name="Huang L."/>
            <person name="Du W."/>
        </authorList>
    </citation>
    <scope>NUCLEOTIDE SEQUENCE [LARGE SCALE GENOMIC DNA]</scope>
    <source>
        <strain evidence="2 3">A9-4</strain>
    </source>
</reference>
<sequence>MRKTQVAGLAAALVAALTLQGCIVVADGDGSYSSSSDSWQKQERENRKVIASLDEGATINGIENRLGTPNFSELWTVDGDTYRVLYYRTHRVESDGETTKDECTPLVFVNGSLVGTGDLAVSRIPAKN</sequence>
<evidence type="ECO:0008006" key="4">
    <source>
        <dbReference type="Google" id="ProtNLM"/>
    </source>
</evidence>
<dbReference type="AlphaFoldDB" id="A0A6N4DHC0"/>
<organism evidence="2 3">
    <name type="scientific">Pseudidiomarina aestuarii</name>
    <dbReference type="NCBI Taxonomy" id="624146"/>
    <lineage>
        <taxon>Bacteria</taxon>
        <taxon>Pseudomonadati</taxon>
        <taxon>Pseudomonadota</taxon>
        <taxon>Gammaproteobacteria</taxon>
        <taxon>Alteromonadales</taxon>
        <taxon>Idiomarinaceae</taxon>
        <taxon>Pseudidiomarina</taxon>
    </lineage>
</organism>
<evidence type="ECO:0000313" key="3">
    <source>
        <dbReference type="Proteomes" id="UP000241514"/>
    </source>
</evidence>
<dbReference type="EMBL" id="PYVG01000085">
    <property type="protein sequence ID" value="PTB88289.1"/>
    <property type="molecule type" value="Genomic_DNA"/>
</dbReference>
<feature type="chain" id="PRO_5027051668" description="DUF3192 domain-containing protein" evidence="1">
    <location>
        <begin position="27"/>
        <end position="128"/>
    </location>
</feature>
<name>A0A6N4DHC0_9GAMM</name>
<dbReference type="InterPro" id="IPR021534">
    <property type="entry name" value="DUF3192"/>
</dbReference>
<accession>A0A6N4DHC0</accession>
<feature type="signal peptide" evidence="1">
    <location>
        <begin position="1"/>
        <end position="26"/>
    </location>
</feature>
<dbReference type="Pfam" id="PF11399">
    <property type="entry name" value="DUF3192"/>
    <property type="match status" value="1"/>
</dbReference>
<dbReference type="PROSITE" id="PS51257">
    <property type="entry name" value="PROKAR_LIPOPROTEIN"/>
    <property type="match status" value="1"/>
</dbReference>
<keyword evidence="1" id="KW-0732">Signal</keyword>
<evidence type="ECO:0000313" key="2">
    <source>
        <dbReference type="EMBL" id="PTB88289.1"/>
    </source>
</evidence>
<comment type="caution">
    <text evidence="2">The sequence shown here is derived from an EMBL/GenBank/DDBJ whole genome shotgun (WGS) entry which is preliminary data.</text>
</comment>
<proteinExistence type="predicted"/>
<evidence type="ECO:0000256" key="1">
    <source>
        <dbReference type="SAM" id="SignalP"/>
    </source>
</evidence>
<protein>
    <recommendedName>
        <fullName evidence="4">DUF3192 domain-containing protein</fullName>
    </recommendedName>
</protein>
<gene>
    <name evidence="2" type="ORF">C9928_06640</name>
</gene>
<dbReference type="Proteomes" id="UP000241514">
    <property type="component" value="Unassembled WGS sequence"/>
</dbReference>